<dbReference type="GO" id="GO:0004312">
    <property type="term" value="F:fatty acid synthase activity"/>
    <property type="evidence" value="ECO:0007669"/>
    <property type="project" value="TreeGrafter"/>
</dbReference>
<dbReference type="Gene3D" id="3.40.366.10">
    <property type="entry name" value="Malonyl-Coenzyme A Acyl Carrier Protein, domain 2"/>
    <property type="match status" value="2"/>
</dbReference>
<dbReference type="Pfam" id="PF08990">
    <property type="entry name" value="Docking"/>
    <property type="match status" value="1"/>
</dbReference>
<dbReference type="SMART" id="SM01294">
    <property type="entry name" value="PKS_PP_betabranch"/>
    <property type="match status" value="1"/>
</dbReference>
<dbReference type="PROSITE" id="PS00012">
    <property type="entry name" value="PHOSPHOPANTETHEINE"/>
    <property type="match status" value="1"/>
</dbReference>
<dbReference type="InterPro" id="IPR014031">
    <property type="entry name" value="Ketoacyl_synth_C"/>
</dbReference>
<dbReference type="RefSeq" id="WP_091280573.1">
    <property type="nucleotide sequence ID" value="NZ_FAOZ01000016.1"/>
</dbReference>
<dbReference type="InterPro" id="IPR014030">
    <property type="entry name" value="Ketoacyl_synth_N"/>
</dbReference>
<comment type="cofactor">
    <cofactor evidence="1">
        <name>pantetheine 4'-phosphate</name>
        <dbReference type="ChEBI" id="CHEBI:47942"/>
    </cofactor>
</comment>
<dbReference type="PROSITE" id="PS52019">
    <property type="entry name" value="PKS_MFAS_DH"/>
    <property type="match status" value="1"/>
</dbReference>
<dbReference type="EMBL" id="FAOZ01000016">
    <property type="protein sequence ID" value="CUU58083.1"/>
    <property type="molecule type" value="Genomic_DNA"/>
</dbReference>
<dbReference type="PANTHER" id="PTHR43775">
    <property type="entry name" value="FATTY ACID SYNTHASE"/>
    <property type="match status" value="1"/>
</dbReference>
<dbReference type="Gene3D" id="3.10.129.110">
    <property type="entry name" value="Polyketide synthase dehydratase"/>
    <property type="match status" value="1"/>
</dbReference>
<dbReference type="InterPro" id="IPR055123">
    <property type="entry name" value="SpnB-like_Rossmann"/>
</dbReference>
<accession>A0A0S4QRG6</accession>
<dbReference type="Proteomes" id="UP000198802">
    <property type="component" value="Unassembled WGS sequence"/>
</dbReference>
<dbReference type="Pfam" id="PF21089">
    <property type="entry name" value="PKS_DH_N"/>
    <property type="match status" value="1"/>
</dbReference>
<keyword evidence="15" id="KW-1185">Reference proteome</keyword>
<feature type="domain" description="Ketosynthase family 3 (KS3)" evidence="12">
    <location>
        <begin position="1711"/>
        <end position="2135"/>
    </location>
</feature>
<dbReference type="SMART" id="SM00826">
    <property type="entry name" value="PKS_DH"/>
    <property type="match status" value="1"/>
</dbReference>
<gene>
    <name evidence="14" type="ORF">Ga0074812_116113</name>
</gene>
<dbReference type="SMART" id="SM00823">
    <property type="entry name" value="PKS_PP"/>
    <property type="match status" value="2"/>
</dbReference>
<dbReference type="SUPFAM" id="SSF55048">
    <property type="entry name" value="Probable ACP-binding domain of malonyl-CoA ACP transacylase"/>
    <property type="match status" value="2"/>
</dbReference>
<evidence type="ECO:0000256" key="6">
    <source>
        <dbReference type="ARBA" id="ARBA00023194"/>
    </source>
</evidence>
<feature type="domain" description="Carrier" evidence="11">
    <location>
        <begin position="1601"/>
        <end position="1676"/>
    </location>
</feature>
<dbReference type="PROSITE" id="PS50075">
    <property type="entry name" value="CARRIER"/>
    <property type="match status" value="2"/>
</dbReference>
<dbReference type="InterPro" id="IPR049552">
    <property type="entry name" value="PKS_DH_N"/>
</dbReference>
<dbReference type="SMART" id="SM00825">
    <property type="entry name" value="PKS_KS"/>
    <property type="match status" value="2"/>
</dbReference>
<dbReference type="Gene3D" id="3.40.47.10">
    <property type="match status" value="2"/>
</dbReference>
<feature type="domain" description="Carrier" evidence="11">
    <location>
        <begin position="3463"/>
        <end position="3538"/>
    </location>
</feature>
<dbReference type="Pfam" id="PF14765">
    <property type="entry name" value="PS-DH"/>
    <property type="match status" value="1"/>
</dbReference>
<evidence type="ECO:0000256" key="1">
    <source>
        <dbReference type="ARBA" id="ARBA00001957"/>
    </source>
</evidence>
<dbReference type="InterPro" id="IPR020807">
    <property type="entry name" value="PKS_DH"/>
</dbReference>
<dbReference type="InterPro" id="IPR057326">
    <property type="entry name" value="KR_dom"/>
</dbReference>
<reference evidence="15" key="1">
    <citation type="submission" date="2015-11" db="EMBL/GenBank/DDBJ databases">
        <authorList>
            <person name="Varghese N."/>
        </authorList>
    </citation>
    <scope>NUCLEOTIDE SEQUENCE [LARGE SCALE GENOMIC DNA]</scope>
    <source>
        <strain evidence="15">DSM 45899</strain>
    </source>
</reference>
<sequence length="3558" mass="364380">METQERTRLLDYLRRVTTELHNTRARLERAESGLREPVAVVGIGCRYPGGVRSPQDLWRIAAQGRDVVSEIPADRGWDLTQLGSARPGGSGSCPETGGFLDGVADFDAEFFGISPREAAAMDPQQRLVLETVWEAVERAGTDPTSLRGTSTGVVLGVIHQGFDSRVTDAGAGGELAGYVLTGSTLSVASGRVAYTLGLEGPAITVDTACSSSLVALHLACQSLRRGESDLMLAGGALVMATPTSFVEFSRQQALSPDGRCRAFGAAADGFGLGEGVGVLVLERLSDARRNNHQVLALIRGSAVNQDGASNGLTAPSAPAQERVIRQALADAGLSPGDVDAVEAHGTGTALGDPIEAQALLAAYGRDRPADQPLWLGSLKSNIGHAQAAAGVAGVIKMIMSMRSGVLAPTLHADPPSPHIDWASGPLALLTDSTPWPRRPDQPRRAGVSSFGISGTNAHLILEQAPEPEPVITGEAPVPGDAPVPGGMPAPGVVPWLLSARSPAALRDQAARLADHLDTGVGASASPGAIAHALAVSRAPLEHRAVVLGRDATELREGLDALAAGHPAPGLVTGPAGTGTGTGATSLAGSGGAAGVVTSRAGTVFVFPGQGTQWAGMAGGLLGVSEPFTRRIEQCAAALAPHTGWELLDVLRGRPQAPDLDRVDVVQPALFAVMVALAEVWRAHGVTPDAVVGHSQGEIAAACVAGVLSLEDAARVVACRARALSALSGQGGMLSIAAPREDVERLLAPWADELAVAAVNGPAATVVSGGSEALARLAAACDGRDVRNRLLPVDYASHSPQVERIRARLLTDLAGLRPQSGEIPVYSTVTGQPCDGTEMDAGYWFRNLRGLVDLHGATRRLLADGHDVFVEVSPHPVLTAGLAATGEAEGYQDQVVLATLWRDDGGPHRLARSLAEAHVSGVPVSWPPFVPAGAEPPVELPTYAFQHRRYWPAPQARRTVPDPAGPSRAPRSRRDDVFWSVVESGDTEAFAELLGEEEPGALELPGGAGAVDEAGSQRLAETLAAIAGWRRRADDRAVVDGWRYRVVWESHTVPTAPPPTAPLRAGRRTGGGTWLLVTDTAGVADTAGLNGAAGLDGGDGADGGSLAGWCERALAGAGAEVVRLPVAVRSADQRDLVRALGEACAAAPVGVVSLLAADPAPVPVNGVPDGLGATSSLVRALGELGWAAPLWCLTRGAVTTGRLDRPADPAQATIWGFGRVVALEQPRRWGGLVDLPEVPDERTAAQLRAVLAAAAAVRAGDGADGDADGAGGRYEDQVALRPSGVLVRRLVRHPARGGWRPGPPPECALVTGGTGALGRRVAEHLARRGVRRLVLASRAGTAAAGTGDLVERLRGLGAEARVVAVDLRDRAAVTRLLEQAGPVDAVYHTAGAAEATEVGQLGPHDLAHAGAAKLGGAVALDDLFGADSGLTEFVLFSSGAGIWGSGGQAAYAAANAGLDALAANRRARGLPATSVAWGLWDEEGMGGGETGRWLRRHGMVAMDPARALLALDAALNDTCPDLVVADIDWSAFTAGFTATRQSTLLAAIEAELATGEQDVPHIADGHGGGVSGHGVSGRDGAGAGAGALAARLAALPVGEREPEVLDLVRALVADVLGHRAAEAVPAARALRETGVDSLTAVEIRNRLAAATGLRLPTTLVFDHPTPRALAAHLTALVTGGPSVSGGLPVDGATGSSVDVPPGRGGDGGDAGDEPIAIVAMGCRFPGEVETPDALWELITSGRDPMTEVPADRGWDSALAELRALRPDADAVMGGFLAGAGDFDAAFFGISPREAATIDPQQRLLLETSWEAVERAGVDPSSLRGTPTGVFVGLVSQDYGERLADAAEEYQGYRLTSGSPAVAAGRVAYCLGLAGPAMTIDTACSSSLVALHLACQSLRRAECTLALAGGATVMATPTPFVEFARQGGLSSDGRCHAFAASADGTGWGEGVGMVLLERLSDAVAHGHPVLAVIRGSAVNQDGASNGLTAPHGPSQEGVIRAALADARLGPTDVDVVEAHGTATTLGDPIEAHALLATYGQGRPPGHPLWLGTLKSNIGHTQAAAGVAGVIKMVLSLGRDVLPATCHVDAETPHVDWSAGDVRLLTGPVPWPAHDRPRRAGVSAFGISGTNAHVILEQAPAIAEHAPSLPELAPSLLEQAPSIPEQAPAGPGRPVVVPLSGRGAAALRAQAERLGAHLADRVDGPALADVAHTLAAGRAQLSHRAAVVAENHERLLAGLAAVAAGGPPPVGAAGVARTEPVVAFLFTGQGSQRAGAGGGLYATEPVFAQALDRVCAAFAPHLDHPLHDVLLAAPDSSAAAALERTEYAQPALFALEVALHDLMTSRGVRPRHLIGHSVGELTAAHVAGMLSLPDAARLVAARGRLMQALPATGAMAAIEASEDEIGLELAGREHQVALAAVNGPSAVVVSGDADAVAEIVAGWAARGRRTRRLAVSHAFHSPHMDGMLTAFTRVAAECTWSPPRVPIVSGVTGAPLEAVPPPEYWARHARAAVRFGDGVRWLAERGVTAYVELGPDGVLTSMVDSCLDALESDPGGTGASGRGAAPLGSAAPLRLSALRPPWPEPRALAATLAALHVHGVPVELSDVLAAGRRPVELPTYPFQRQRHWLPAGGRPGPRGLRAGGRESALTVGSDAGGARRLDHPVLETATLIGASGGWLFTGRYSLAEHPWLADHAVRGTIVVPGLAFVELVLRAGREVGAGGVEELTFQNPVVLGDVQAVRVQVWIDPPDAHGRRGVRVHTRPDPAGAEAEIWTPNAVGVLASAAGADGWPAVRDDGEASGEASWPPPGARPVDVDQLYGRLRERGYTFGPAFRSMRAAWQRGDEWFTEVRLPDEHGPTADRYDIHPALLDSSGHVQLEAFGAGAGAGGAGAGGGGGGAGGASGDAVPVLFAVAGVRVRTVGVPLLRARLTAAGADGIRMELADSAGRPAALVTSLTVRAIRPDALRGAAGPLHALDWDPVDGAPTPGAVVAPAVAFAPDTGTFADDPELLRAAGHRLAGWAWDRARRWLDDERHEGSRLAIVTSRACAVAVGDDPPDPAQAVVWGFLRAVQLEHPDRFVLVDLDGDPASRALLPDALASGEPQLAVRAGRMLAPRLAPVPGAEVGPAPALAPQGTVLITGGTGALGAALARHLVIRHGVRHLLLVSRRADRAPGVEALRAELAGLGATARLVGCDVTDRQQLAAVLATVDPAHPLTGVVHAAGVVDDALLTGLTADQLRRVLAVKADAAVHLDELTRGVELAEFTLFSSAAATIGSPGQAAYGAANAFLDALAARRRAAGRPVRSLAWGPWAAAGMAGALAESDLRRMRRLGAAPLRTDEGLALYDLARRVDRAVVVPIRLDDTALIGPLGRPAVLRGRPSRAVTPVPARVGDGPGPTSHTVPSPRSGAAPRPVPGVPSDTVPSDIVAGPMAGAGTDGSAGAGGGQAAAGFGRLATLSPAQRLAAATDLVRGTVAAVLGHDSSGAVDPDAPLLELGLTSLMAVELRNHLTAVTGLRLPATLVFECPTADALARRLIADLPTVDPPAVAGESPQLQLEPL</sequence>
<dbReference type="Pfam" id="PF00698">
    <property type="entry name" value="Acyl_transf_1"/>
    <property type="match status" value="2"/>
</dbReference>
<dbReference type="InterPro" id="IPR018201">
    <property type="entry name" value="Ketoacyl_synth_AS"/>
</dbReference>
<dbReference type="PANTHER" id="PTHR43775:SF51">
    <property type="entry name" value="INACTIVE PHENOLPHTHIOCEROL SYNTHESIS POLYKETIDE SYNTHASE TYPE I PKS1-RELATED"/>
    <property type="match status" value="1"/>
</dbReference>
<dbReference type="InterPro" id="IPR013968">
    <property type="entry name" value="PKS_KR"/>
</dbReference>
<dbReference type="SUPFAM" id="SSF51735">
    <property type="entry name" value="NAD(P)-binding Rossmann-fold domains"/>
    <property type="match status" value="4"/>
</dbReference>
<dbReference type="Pfam" id="PF02801">
    <property type="entry name" value="Ketoacyl-synt_C"/>
    <property type="match status" value="2"/>
</dbReference>
<dbReference type="Gene3D" id="1.10.1200.10">
    <property type="entry name" value="ACP-like"/>
    <property type="match status" value="2"/>
</dbReference>
<evidence type="ECO:0000256" key="4">
    <source>
        <dbReference type="ARBA" id="ARBA00022553"/>
    </source>
</evidence>
<evidence type="ECO:0000256" key="5">
    <source>
        <dbReference type="ARBA" id="ARBA00022679"/>
    </source>
</evidence>
<dbReference type="InterPro" id="IPR020841">
    <property type="entry name" value="PKS_Beta-ketoAc_synthase_dom"/>
</dbReference>
<dbReference type="CDD" id="cd00833">
    <property type="entry name" value="PKS"/>
    <property type="match status" value="2"/>
</dbReference>
<dbReference type="SUPFAM" id="SSF53901">
    <property type="entry name" value="Thiolase-like"/>
    <property type="match status" value="2"/>
</dbReference>
<dbReference type="InterPro" id="IPR036736">
    <property type="entry name" value="ACP-like_sf"/>
</dbReference>
<dbReference type="SUPFAM" id="SSF52151">
    <property type="entry name" value="FabD/lysophospholipase-like"/>
    <property type="match status" value="2"/>
</dbReference>
<organism evidence="14 15">
    <name type="scientific">Parafrankia irregularis</name>
    <dbReference type="NCBI Taxonomy" id="795642"/>
    <lineage>
        <taxon>Bacteria</taxon>
        <taxon>Bacillati</taxon>
        <taxon>Actinomycetota</taxon>
        <taxon>Actinomycetes</taxon>
        <taxon>Frankiales</taxon>
        <taxon>Frankiaceae</taxon>
        <taxon>Parafrankia</taxon>
    </lineage>
</organism>
<evidence type="ECO:0000259" key="13">
    <source>
        <dbReference type="PROSITE" id="PS52019"/>
    </source>
</evidence>
<dbReference type="InterPro" id="IPR006162">
    <property type="entry name" value="Ppantetheine_attach_site"/>
</dbReference>
<evidence type="ECO:0000256" key="7">
    <source>
        <dbReference type="ARBA" id="ARBA00023268"/>
    </source>
</evidence>
<dbReference type="InterPro" id="IPR049551">
    <property type="entry name" value="PKS_DH_C"/>
</dbReference>
<dbReference type="Pfam" id="PF08659">
    <property type="entry name" value="KR"/>
    <property type="match status" value="2"/>
</dbReference>
<feature type="active site" description="Proton donor; for dehydratase activity" evidence="9">
    <location>
        <position position="2869"/>
    </location>
</feature>
<evidence type="ECO:0000256" key="10">
    <source>
        <dbReference type="SAM" id="MobiDB-lite"/>
    </source>
</evidence>
<feature type="region of interest" description="C-terminal hotdog fold" evidence="9">
    <location>
        <begin position="2808"/>
        <end position="2965"/>
    </location>
</feature>
<dbReference type="SMART" id="SM00827">
    <property type="entry name" value="PKS_AT"/>
    <property type="match status" value="2"/>
</dbReference>
<keyword evidence="4" id="KW-0597">Phosphoprotein</keyword>
<proteinExistence type="predicted"/>
<dbReference type="InterPro" id="IPR016039">
    <property type="entry name" value="Thiolase-like"/>
</dbReference>
<dbReference type="InterPro" id="IPR049900">
    <property type="entry name" value="PKS_mFAS_DH"/>
</dbReference>
<dbReference type="Pfam" id="PF00109">
    <property type="entry name" value="ketoacyl-synt"/>
    <property type="match status" value="2"/>
</dbReference>
<name>A0A0S4QRG6_9ACTN</name>
<dbReference type="SUPFAM" id="SSF47336">
    <property type="entry name" value="ACP-like"/>
    <property type="match status" value="2"/>
</dbReference>
<dbReference type="CDD" id="cd08952">
    <property type="entry name" value="KR_1_SDR_x"/>
    <property type="match status" value="1"/>
</dbReference>
<evidence type="ECO:0000259" key="12">
    <source>
        <dbReference type="PROSITE" id="PS52004"/>
    </source>
</evidence>
<dbReference type="FunFam" id="1.10.1200.10:FF:000007">
    <property type="entry name" value="Probable polyketide synthase pks17"/>
    <property type="match status" value="1"/>
</dbReference>
<dbReference type="InterPro" id="IPR042104">
    <property type="entry name" value="PKS_dehydratase_sf"/>
</dbReference>
<dbReference type="GO" id="GO:0033068">
    <property type="term" value="P:macrolide biosynthetic process"/>
    <property type="evidence" value="ECO:0007669"/>
    <property type="project" value="UniProtKB-ARBA"/>
</dbReference>
<dbReference type="InterPro" id="IPR014043">
    <property type="entry name" value="Acyl_transferase_dom"/>
</dbReference>
<evidence type="ECO:0000259" key="11">
    <source>
        <dbReference type="PROSITE" id="PS50075"/>
    </source>
</evidence>
<keyword evidence="3" id="KW-0596">Phosphopantetheine</keyword>
<evidence type="ECO:0000256" key="8">
    <source>
        <dbReference type="ARBA" id="ARBA00023315"/>
    </source>
</evidence>
<dbReference type="InterPro" id="IPR009081">
    <property type="entry name" value="PP-bd_ACP"/>
</dbReference>
<dbReference type="CDD" id="cd08956">
    <property type="entry name" value="KR_3_FAS_SDR_x"/>
    <property type="match status" value="1"/>
</dbReference>
<dbReference type="GO" id="GO:0031177">
    <property type="term" value="F:phosphopantetheine binding"/>
    <property type="evidence" value="ECO:0007669"/>
    <property type="project" value="InterPro"/>
</dbReference>
<dbReference type="GO" id="GO:0006633">
    <property type="term" value="P:fatty acid biosynthetic process"/>
    <property type="evidence" value="ECO:0007669"/>
    <property type="project" value="InterPro"/>
</dbReference>
<evidence type="ECO:0000313" key="15">
    <source>
        <dbReference type="Proteomes" id="UP000198802"/>
    </source>
</evidence>
<keyword evidence="7" id="KW-0511">Multifunctional enzyme</keyword>
<dbReference type="InterPro" id="IPR036291">
    <property type="entry name" value="NAD(P)-bd_dom_sf"/>
</dbReference>
<keyword evidence="5" id="KW-0808">Transferase</keyword>
<keyword evidence="8" id="KW-0012">Acyltransferase</keyword>
<dbReference type="InterPro" id="IPR016035">
    <property type="entry name" value="Acyl_Trfase/lysoPLipase"/>
</dbReference>
<comment type="pathway">
    <text evidence="2">Antibiotic biosynthesis.</text>
</comment>
<dbReference type="SMART" id="SM00822">
    <property type="entry name" value="PKS_KR"/>
    <property type="match status" value="2"/>
</dbReference>
<feature type="active site" description="Proton acceptor; for dehydratase activity" evidence="9">
    <location>
        <position position="2692"/>
    </location>
</feature>
<dbReference type="InterPro" id="IPR020806">
    <property type="entry name" value="PKS_PP-bd"/>
</dbReference>
<feature type="domain" description="Ketosynthase family 3 (KS3)" evidence="12">
    <location>
        <begin position="35"/>
        <end position="463"/>
    </location>
</feature>
<dbReference type="Pfam" id="PF22953">
    <property type="entry name" value="SpnB_Rossmann"/>
    <property type="match status" value="1"/>
</dbReference>
<dbReference type="InterPro" id="IPR050091">
    <property type="entry name" value="PKS_NRPS_Biosynth_Enz"/>
</dbReference>
<dbReference type="Pfam" id="PF16197">
    <property type="entry name" value="KAsynt_C_assoc"/>
    <property type="match status" value="2"/>
</dbReference>
<feature type="region of interest" description="Disordered" evidence="10">
    <location>
        <begin position="3377"/>
        <end position="3422"/>
    </location>
</feature>
<dbReference type="InterPro" id="IPR001227">
    <property type="entry name" value="Ac_transferase_dom_sf"/>
</dbReference>
<dbReference type="PROSITE" id="PS52004">
    <property type="entry name" value="KS3_2"/>
    <property type="match status" value="2"/>
</dbReference>
<evidence type="ECO:0000313" key="14">
    <source>
        <dbReference type="EMBL" id="CUU58083.1"/>
    </source>
</evidence>
<feature type="region of interest" description="Disordered" evidence="10">
    <location>
        <begin position="1686"/>
        <end position="1709"/>
    </location>
</feature>
<evidence type="ECO:0000256" key="3">
    <source>
        <dbReference type="ARBA" id="ARBA00022450"/>
    </source>
</evidence>
<evidence type="ECO:0000256" key="2">
    <source>
        <dbReference type="ARBA" id="ARBA00004792"/>
    </source>
</evidence>
<feature type="region of interest" description="N-terminal hotdog fold" evidence="9">
    <location>
        <begin position="2660"/>
        <end position="2786"/>
    </location>
</feature>
<keyword evidence="6" id="KW-0045">Antibiotic biosynthesis</keyword>
<dbReference type="InterPro" id="IPR016036">
    <property type="entry name" value="Malonyl_transacylase_ACP-bd"/>
</dbReference>
<dbReference type="PROSITE" id="PS00606">
    <property type="entry name" value="KS3_1"/>
    <property type="match status" value="2"/>
</dbReference>
<dbReference type="Gene3D" id="3.40.50.720">
    <property type="entry name" value="NAD(P)-binding Rossmann-like Domain"/>
    <property type="match status" value="2"/>
</dbReference>
<dbReference type="FunFam" id="3.40.366.10:FF:000002">
    <property type="entry name" value="Probable polyketide synthase 2"/>
    <property type="match status" value="1"/>
</dbReference>
<dbReference type="FunFam" id="3.40.47.10:FF:000019">
    <property type="entry name" value="Polyketide synthase type I"/>
    <property type="match status" value="2"/>
</dbReference>
<evidence type="ECO:0000256" key="9">
    <source>
        <dbReference type="PROSITE-ProRule" id="PRU01363"/>
    </source>
</evidence>
<dbReference type="InterPro" id="IPR015083">
    <property type="entry name" value="NorB/c/GfsB-D-like_docking"/>
</dbReference>
<dbReference type="GO" id="GO:0004315">
    <property type="term" value="F:3-oxoacyl-[acyl-carrier-protein] synthase activity"/>
    <property type="evidence" value="ECO:0007669"/>
    <property type="project" value="InterPro"/>
</dbReference>
<feature type="region of interest" description="Disordered" evidence="10">
    <location>
        <begin position="953"/>
        <end position="972"/>
    </location>
</feature>
<dbReference type="Pfam" id="PF00550">
    <property type="entry name" value="PP-binding"/>
    <property type="match status" value="2"/>
</dbReference>
<dbReference type="InterPro" id="IPR032821">
    <property type="entry name" value="PKS_assoc"/>
</dbReference>
<protein>
    <submittedName>
        <fullName evidence="14">Polyketide synthase 12</fullName>
    </submittedName>
</protein>
<dbReference type="Gene3D" id="3.30.70.3290">
    <property type="match status" value="2"/>
</dbReference>
<dbReference type="NCBIfam" id="NF045894">
    <property type="entry name" value="PKS_plus_SDR"/>
    <property type="match status" value="1"/>
</dbReference>
<feature type="domain" description="PKS/mFAS DH" evidence="13">
    <location>
        <begin position="2660"/>
        <end position="2965"/>
    </location>
</feature>